<dbReference type="Proteomes" id="UP001583172">
    <property type="component" value="Unassembled WGS sequence"/>
</dbReference>
<reference evidence="3 4" key="1">
    <citation type="journal article" date="2024" name="Commun. Biol.">
        <title>Comparative genomic analysis of thermophilic fungi reveals convergent evolutionary adaptations and gene losses.</title>
        <authorList>
            <person name="Steindorff A.S."/>
            <person name="Aguilar-Pontes M.V."/>
            <person name="Robinson A.J."/>
            <person name="Andreopoulos B."/>
            <person name="LaButti K."/>
            <person name="Kuo A."/>
            <person name="Mondo S."/>
            <person name="Riley R."/>
            <person name="Otillar R."/>
            <person name="Haridas S."/>
            <person name="Lipzen A."/>
            <person name="Grimwood J."/>
            <person name="Schmutz J."/>
            <person name="Clum A."/>
            <person name="Reid I.D."/>
            <person name="Moisan M.C."/>
            <person name="Butler G."/>
            <person name="Nguyen T.T.M."/>
            <person name="Dewar K."/>
            <person name="Conant G."/>
            <person name="Drula E."/>
            <person name="Henrissat B."/>
            <person name="Hansel C."/>
            <person name="Singer S."/>
            <person name="Hutchinson M.I."/>
            <person name="de Vries R.P."/>
            <person name="Natvig D.O."/>
            <person name="Powell A.J."/>
            <person name="Tsang A."/>
            <person name="Grigoriev I.V."/>
        </authorList>
    </citation>
    <scope>NUCLEOTIDE SEQUENCE [LARGE SCALE GENOMIC DNA]</scope>
    <source>
        <strain evidence="3 4">CBS 620.91</strain>
    </source>
</reference>
<dbReference type="EMBL" id="JAZGSY010000274">
    <property type="protein sequence ID" value="KAL1837658.1"/>
    <property type="molecule type" value="Genomic_DNA"/>
</dbReference>
<feature type="region of interest" description="Disordered" evidence="1">
    <location>
        <begin position="238"/>
        <end position="315"/>
    </location>
</feature>
<comment type="caution">
    <text evidence="3">The sequence shown here is derived from an EMBL/GenBank/DDBJ whole genome shotgun (WGS) entry which is preliminary data.</text>
</comment>
<feature type="chain" id="PRO_5047522795" description="Lytic polysaccharide monooxygenase" evidence="2">
    <location>
        <begin position="24"/>
        <end position="315"/>
    </location>
</feature>
<evidence type="ECO:0000256" key="1">
    <source>
        <dbReference type="SAM" id="MobiDB-lite"/>
    </source>
</evidence>
<evidence type="ECO:0000256" key="2">
    <source>
        <dbReference type="SAM" id="SignalP"/>
    </source>
</evidence>
<gene>
    <name evidence="3" type="ORF">VTJ49DRAFT_3534</name>
</gene>
<accession>A0ABR3V796</accession>
<proteinExistence type="predicted"/>
<dbReference type="PANTHER" id="PTHR36182:SF2">
    <property type="entry name" value="LYTIC POLYSACCHARIDE MONOOXYGENASE"/>
    <property type="match status" value="1"/>
</dbReference>
<evidence type="ECO:0000313" key="3">
    <source>
        <dbReference type="EMBL" id="KAL1837658.1"/>
    </source>
</evidence>
<keyword evidence="4" id="KW-1185">Reference proteome</keyword>
<keyword evidence="2" id="KW-0732">Signal</keyword>
<evidence type="ECO:0008006" key="5">
    <source>
        <dbReference type="Google" id="ProtNLM"/>
    </source>
</evidence>
<dbReference type="Gene3D" id="2.70.50.70">
    <property type="match status" value="1"/>
</dbReference>
<name>A0ABR3V796_HUMIN</name>
<organism evidence="3 4">
    <name type="scientific">Humicola insolens</name>
    <name type="common">Soft-rot fungus</name>
    <dbReference type="NCBI Taxonomy" id="85995"/>
    <lineage>
        <taxon>Eukaryota</taxon>
        <taxon>Fungi</taxon>
        <taxon>Dikarya</taxon>
        <taxon>Ascomycota</taxon>
        <taxon>Pezizomycotina</taxon>
        <taxon>Sordariomycetes</taxon>
        <taxon>Sordariomycetidae</taxon>
        <taxon>Sordariales</taxon>
        <taxon>Chaetomiaceae</taxon>
        <taxon>Mycothermus</taxon>
    </lineage>
</organism>
<sequence length="315" mass="31858">MDSFKMLLVRAFIAAGGLATLTAAHMELFNPPPFPGGNNSPVSAGNFPCQFGPATYDRGTTTPMKKGEPQKMSFKGGASHGGGSCQISITYDDPPTKDSVWKVIHSIQGGCPARKGDDHIGGDAGMLGSDSYDFQIPDIVPDGSATLAWSWINRLGGVPEFYMNCAPINITGGGGDASGLNSLPDMFVANLPGITDCVIPFGSDLKYPNPGSSVETWEQAKLLEPTCSFYIGGGGGAAPTPNPAGENSPASASGAMSATMDPSGTAAPAASADASSMPGGAQSMSAGAGDSACSGGAAEPTPNPAPYIRGRRPAF</sequence>
<evidence type="ECO:0000313" key="4">
    <source>
        <dbReference type="Proteomes" id="UP001583172"/>
    </source>
</evidence>
<dbReference type="PANTHER" id="PTHR36182">
    <property type="entry name" value="PROTEIN, PUTATIVE (AFU_ORTHOLOGUE AFUA_6G10930)-RELATED"/>
    <property type="match status" value="1"/>
</dbReference>
<protein>
    <recommendedName>
        <fullName evidence="5">Lytic polysaccharide monooxygenase</fullName>
    </recommendedName>
</protein>
<feature type="compositionally biased region" description="Low complexity" evidence="1">
    <location>
        <begin position="262"/>
        <end position="298"/>
    </location>
</feature>
<feature type="signal peptide" evidence="2">
    <location>
        <begin position="1"/>
        <end position="23"/>
    </location>
</feature>